<dbReference type="InterPro" id="IPR006440">
    <property type="entry name" value="Doc"/>
</dbReference>
<comment type="caution">
    <text evidence="2">The sequence shown here is derived from an EMBL/GenBank/DDBJ whole genome shotgun (WGS) entry which is preliminary data.</text>
</comment>
<dbReference type="Pfam" id="PF02661">
    <property type="entry name" value="Fic"/>
    <property type="match status" value="1"/>
</dbReference>
<feature type="domain" description="Fido" evidence="1">
    <location>
        <begin position="4"/>
        <end position="124"/>
    </location>
</feature>
<dbReference type="Proteomes" id="UP001501734">
    <property type="component" value="Unassembled WGS sequence"/>
</dbReference>
<gene>
    <name evidence="2" type="ORF">GCM10022410_22390</name>
</gene>
<dbReference type="PANTHER" id="PTHR39426:SF1">
    <property type="entry name" value="HOMOLOGY TO DEATH-ON-CURING PROTEIN OF PHAGE P1"/>
    <property type="match status" value="1"/>
</dbReference>
<dbReference type="EMBL" id="BAABDL010000122">
    <property type="protein sequence ID" value="GAA4077180.1"/>
    <property type="molecule type" value="Genomic_DNA"/>
</dbReference>
<dbReference type="NCBIfam" id="TIGR01550">
    <property type="entry name" value="DOC_P1"/>
    <property type="match status" value="1"/>
</dbReference>
<dbReference type="InterPro" id="IPR003812">
    <property type="entry name" value="Fido"/>
</dbReference>
<dbReference type="Gene3D" id="1.20.120.1870">
    <property type="entry name" value="Fic/DOC protein, Fido domain"/>
    <property type="match status" value="1"/>
</dbReference>
<dbReference type="InterPro" id="IPR053737">
    <property type="entry name" value="Type_II_TA_Toxin"/>
</dbReference>
<dbReference type="PROSITE" id="PS51459">
    <property type="entry name" value="FIDO"/>
    <property type="match status" value="1"/>
</dbReference>
<organism evidence="2 3">
    <name type="scientific">Amphibacillus indicireducens</name>
    <dbReference type="NCBI Taxonomy" id="1076330"/>
    <lineage>
        <taxon>Bacteria</taxon>
        <taxon>Bacillati</taxon>
        <taxon>Bacillota</taxon>
        <taxon>Bacilli</taxon>
        <taxon>Bacillales</taxon>
        <taxon>Bacillaceae</taxon>
        <taxon>Amphibacillus</taxon>
    </lineage>
</organism>
<evidence type="ECO:0000259" key="1">
    <source>
        <dbReference type="PROSITE" id="PS51459"/>
    </source>
</evidence>
<evidence type="ECO:0000313" key="3">
    <source>
        <dbReference type="Proteomes" id="UP001501734"/>
    </source>
</evidence>
<name>A0ABP7VY88_9BACI</name>
<proteinExistence type="predicted"/>
<reference evidence="3" key="1">
    <citation type="journal article" date="2019" name="Int. J. Syst. Evol. Microbiol.">
        <title>The Global Catalogue of Microorganisms (GCM) 10K type strain sequencing project: providing services to taxonomists for standard genome sequencing and annotation.</title>
        <authorList>
            <consortium name="The Broad Institute Genomics Platform"/>
            <consortium name="The Broad Institute Genome Sequencing Center for Infectious Disease"/>
            <person name="Wu L."/>
            <person name="Ma J."/>
        </authorList>
    </citation>
    <scope>NUCLEOTIDE SEQUENCE [LARGE SCALE GENOMIC DNA]</scope>
    <source>
        <strain evidence="3">JCM 17250</strain>
    </source>
</reference>
<dbReference type="SUPFAM" id="SSF140931">
    <property type="entry name" value="Fic-like"/>
    <property type="match status" value="1"/>
</dbReference>
<dbReference type="PANTHER" id="PTHR39426">
    <property type="entry name" value="HOMOLOGY TO DEATH-ON-CURING PROTEIN OF PHAGE P1"/>
    <property type="match status" value="1"/>
</dbReference>
<dbReference type="InterPro" id="IPR036597">
    <property type="entry name" value="Fido-like_dom_sf"/>
</dbReference>
<accession>A0ABP7VY88</accession>
<dbReference type="RefSeq" id="WP_344913207.1">
    <property type="nucleotide sequence ID" value="NZ_BAABDL010000122.1"/>
</dbReference>
<protein>
    <submittedName>
        <fullName evidence="2">Type II toxin-antitoxin system death-on-curing family toxin</fullName>
    </submittedName>
</protein>
<evidence type="ECO:0000313" key="2">
    <source>
        <dbReference type="EMBL" id="GAA4077180.1"/>
    </source>
</evidence>
<sequence length="129" mass="14533">MRYLTTKEVIAINTFVIKKYSPTEPIGIKDHALLESAVLRAQTTVGGEDTYQSVFEKAAALFESIALNHAFINGNKRTALQSLTIFIRYNGFEFIMETDEKVDFTVNVVLKHYSVSEISSIIQEHSSKI</sequence>
<keyword evidence="3" id="KW-1185">Reference proteome</keyword>